<sequence>MGCMGVLKDGGQPLQWDSPAVAGSLVIIAIAVYWLTRDSRLDMDKVPGPWRTAVPVLGNILDLLTPNHHRQILAWTNQFGGIYRFKLLCKDILIVTDPESVATIMGRGEGALDKSAVAYGVVSQMVSKDGHPNLLTAASDETWKIVRKAVAVSFSLRNIKPKFGMVLERVNDLVERLEVMGPDRAVDMDQAALRVTLDVIGLAAFGHDFECVKQGVPNRDHLLRVLPRCFTEVELRMANPFRSIKELPRSWFRNGEKGQRSFDHFQREMVALLKKLKLRGPPADDDFSIAAQLMRIADNGSVSYERILSEIGILFVEGFETTGHTISWTLFCLATNKDAQEKVAEELDAAGLLSHPLRTAREFEYQDINKLKYLSCCIKEAMRMYPVVSVANARITERPTTIGRYTIPAGVLTVIPLYALHNSKHNWSNASQFIPERWLDVPTETYTYNSRQDKTAHGLTFMPFTHGPRNCVGQSLAKMEVVTVLAKLLGSFQFRLAPEMGGVEGITQRESTHLTLQTKGTQGIRMLLKPRDQAGAHMRSMSWSSTKGVPEECLIS</sequence>
<keyword evidence="2" id="KW-0479">Metal-binding</keyword>
<protein>
    <recommendedName>
        <fullName evidence="6">Cytochrome P450</fullName>
    </recommendedName>
</protein>
<comment type="cofactor">
    <cofactor evidence="2">
        <name>heme</name>
        <dbReference type="ChEBI" id="CHEBI:30413"/>
    </cofactor>
</comment>
<dbReference type="InterPro" id="IPR001128">
    <property type="entry name" value="Cyt_P450"/>
</dbReference>
<dbReference type="InterPro" id="IPR050121">
    <property type="entry name" value="Cytochrome_P450_monoxygenase"/>
</dbReference>
<dbReference type="GO" id="GO:0005506">
    <property type="term" value="F:iron ion binding"/>
    <property type="evidence" value="ECO:0007669"/>
    <property type="project" value="InterPro"/>
</dbReference>
<evidence type="ECO:0000313" key="4">
    <source>
        <dbReference type="EMBL" id="CAD7698775.1"/>
    </source>
</evidence>
<dbReference type="PANTHER" id="PTHR24305:SF166">
    <property type="entry name" value="CYTOCHROME P450 12A4, MITOCHONDRIAL-RELATED"/>
    <property type="match status" value="1"/>
</dbReference>
<dbReference type="PANTHER" id="PTHR24305">
    <property type="entry name" value="CYTOCHROME P450"/>
    <property type="match status" value="1"/>
</dbReference>
<gene>
    <name evidence="4" type="ORF">OSTQU699_LOCUS4134</name>
</gene>
<dbReference type="OrthoDB" id="6764281at2759"/>
<dbReference type="PRINTS" id="PR00385">
    <property type="entry name" value="P450"/>
</dbReference>
<reference evidence="4" key="1">
    <citation type="submission" date="2020-12" db="EMBL/GenBank/DDBJ databases">
        <authorList>
            <person name="Iha C."/>
        </authorList>
    </citation>
    <scope>NUCLEOTIDE SEQUENCE</scope>
</reference>
<name>A0A8S1IY94_9CHLO</name>
<evidence type="ECO:0000313" key="5">
    <source>
        <dbReference type="Proteomes" id="UP000708148"/>
    </source>
</evidence>
<dbReference type="SUPFAM" id="SSF48264">
    <property type="entry name" value="Cytochrome P450"/>
    <property type="match status" value="1"/>
</dbReference>
<proteinExistence type="inferred from homology"/>
<dbReference type="AlphaFoldDB" id="A0A8S1IY94"/>
<evidence type="ECO:0000256" key="1">
    <source>
        <dbReference type="ARBA" id="ARBA00010617"/>
    </source>
</evidence>
<dbReference type="Pfam" id="PF00067">
    <property type="entry name" value="p450"/>
    <property type="match status" value="1"/>
</dbReference>
<dbReference type="PRINTS" id="PR00463">
    <property type="entry name" value="EP450I"/>
</dbReference>
<keyword evidence="5" id="KW-1185">Reference proteome</keyword>
<accession>A0A8S1IY94</accession>
<feature type="region of interest" description="Disordered" evidence="3">
    <location>
        <begin position="537"/>
        <end position="556"/>
    </location>
</feature>
<evidence type="ECO:0000256" key="3">
    <source>
        <dbReference type="SAM" id="MobiDB-lite"/>
    </source>
</evidence>
<dbReference type="InterPro" id="IPR036396">
    <property type="entry name" value="Cyt_P450_sf"/>
</dbReference>
<comment type="similarity">
    <text evidence="1">Belongs to the cytochrome P450 family.</text>
</comment>
<feature type="binding site" description="axial binding residue" evidence="2">
    <location>
        <position position="471"/>
    </location>
    <ligand>
        <name>heme</name>
        <dbReference type="ChEBI" id="CHEBI:30413"/>
    </ligand>
    <ligandPart>
        <name>Fe</name>
        <dbReference type="ChEBI" id="CHEBI:18248"/>
    </ligandPart>
</feature>
<keyword evidence="2" id="KW-0408">Iron</keyword>
<evidence type="ECO:0000256" key="2">
    <source>
        <dbReference type="PIRSR" id="PIRSR602401-1"/>
    </source>
</evidence>
<dbReference type="Proteomes" id="UP000708148">
    <property type="component" value="Unassembled WGS sequence"/>
</dbReference>
<dbReference type="GO" id="GO:0016705">
    <property type="term" value="F:oxidoreductase activity, acting on paired donors, with incorporation or reduction of molecular oxygen"/>
    <property type="evidence" value="ECO:0007669"/>
    <property type="project" value="InterPro"/>
</dbReference>
<evidence type="ECO:0008006" key="6">
    <source>
        <dbReference type="Google" id="ProtNLM"/>
    </source>
</evidence>
<keyword evidence="2" id="KW-0349">Heme</keyword>
<dbReference type="CDD" id="cd00302">
    <property type="entry name" value="cytochrome_P450"/>
    <property type="match status" value="1"/>
</dbReference>
<comment type="caution">
    <text evidence="4">The sequence shown here is derived from an EMBL/GenBank/DDBJ whole genome shotgun (WGS) entry which is preliminary data.</text>
</comment>
<organism evidence="4 5">
    <name type="scientific">Ostreobium quekettii</name>
    <dbReference type="NCBI Taxonomy" id="121088"/>
    <lineage>
        <taxon>Eukaryota</taxon>
        <taxon>Viridiplantae</taxon>
        <taxon>Chlorophyta</taxon>
        <taxon>core chlorophytes</taxon>
        <taxon>Ulvophyceae</taxon>
        <taxon>TCBD clade</taxon>
        <taxon>Bryopsidales</taxon>
        <taxon>Ostreobineae</taxon>
        <taxon>Ostreobiaceae</taxon>
        <taxon>Ostreobium</taxon>
    </lineage>
</organism>
<dbReference type="GO" id="GO:0004497">
    <property type="term" value="F:monooxygenase activity"/>
    <property type="evidence" value="ECO:0007669"/>
    <property type="project" value="InterPro"/>
</dbReference>
<dbReference type="InterPro" id="IPR002401">
    <property type="entry name" value="Cyt_P450_E_grp-I"/>
</dbReference>
<dbReference type="GO" id="GO:0020037">
    <property type="term" value="F:heme binding"/>
    <property type="evidence" value="ECO:0007669"/>
    <property type="project" value="InterPro"/>
</dbReference>
<dbReference type="EMBL" id="CAJHUC010000883">
    <property type="protein sequence ID" value="CAD7698775.1"/>
    <property type="molecule type" value="Genomic_DNA"/>
</dbReference>
<dbReference type="Gene3D" id="1.10.630.10">
    <property type="entry name" value="Cytochrome P450"/>
    <property type="match status" value="1"/>
</dbReference>